<keyword evidence="5 12" id="KW-0813">Transport</keyword>
<keyword evidence="15" id="KW-1185">Reference proteome</keyword>
<accession>A0A1J1LJ75</accession>
<evidence type="ECO:0000256" key="1">
    <source>
        <dbReference type="ARBA" id="ARBA00002347"/>
    </source>
</evidence>
<keyword evidence="12" id="KW-0732">Signal</keyword>
<dbReference type="RefSeq" id="WP_072719287.1">
    <property type="nucleotide sequence ID" value="NZ_LN889801.1"/>
</dbReference>
<evidence type="ECO:0000256" key="5">
    <source>
        <dbReference type="ARBA" id="ARBA00022448"/>
    </source>
</evidence>
<comment type="PTM">
    <text evidence="12">Binds 1 heme c group per subunit.</text>
</comment>
<feature type="binding site" description="covalent" evidence="12">
    <location>
        <position position="42"/>
    </location>
    <ligand>
        <name>heme c</name>
        <dbReference type="ChEBI" id="CHEBI:61717"/>
    </ligand>
</feature>
<feature type="binding site" description="covalent" evidence="12">
    <location>
        <position position="39"/>
    </location>
    <ligand>
        <name>heme c</name>
        <dbReference type="ChEBI" id="CHEBI:61717"/>
    </ligand>
</feature>
<feature type="binding site" description="axial binding residue" evidence="12">
    <location>
        <position position="43"/>
    </location>
    <ligand>
        <name>heme c</name>
        <dbReference type="ChEBI" id="CHEBI:61717"/>
    </ligand>
    <ligandPart>
        <name>Fe</name>
        <dbReference type="ChEBI" id="CHEBI:18248"/>
    </ligandPart>
</feature>
<evidence type="ECO:0000256" key="7">
    <source>
        <dbReference type="ARBA" id="ARBA00022617"/>
    </source>
</evidence>
<gene>
    <name evidence="12 14" type="primary">petJ</name>
    <name evidence="14" type="ORF">PL9214490102</name>
</gene>
<dbReference type="GO" id="GO:0020037">
    <property type="term" value="F:heme binding"/>
    <property type="evidence" value="ECO:0007669"/>
    <property type="project" value="InterPro"/>
</dbReference>
<reference evidence="15" key="1">
    <citation type="submission" date="2015-10" db="EMBL/GenBank/DDBJ databases">
        <authorList>
            <person name="Regsiter A."/>
            <person name="william w."/>
        </authorList>
    </citation>
    <scope>NUCLEOTIDE SEQUENCE [LARGE SCALE GENOMIC DNA]</scope>
</reference>
<feature type="signal peptide" evidence="12">
    <location>
        <begin position="1"/>
        <end position="25"/>
    </location>
</feature>
<comment type="function">
    <text evidence="1 12">Functions as an electron carrier between membrane-bound cytochrome b6-f and photosystem I in oxygenic photosynthesis.</text>
</comment>
<name>A0A1J1LJ75_9CYAN</name>
<evidence type="ECO:0000256" key="10">
    <source>
        <dbReference type="ARBA" id="ARBA00023004"/>
    </source>
</evidence>
<dbReference type="Proteomes" id="UP000184315">
    <property type="component" value="Unassembled WGS sequence"/>
</dbReference>
<feature type="domain" description="Cytochrome c" evidence="13">
    <location>
        <begin position="26"/>
        <end position="106"/>
    </location>
</feature>
<dbReference type="InterPro" id="IPR023655">
    <property type="entry name" value="Cyt_C6"/>
</dbReference>
<keyword evidence="7 12" id="KW-0349">Heme</keyword>
<protein>
    <recommendedName>
        <fullName evidence="4 12">Cytochrome c6</fullName>
    </recommendedName>
    <alternativeName>
        <fullName evidence="12">Cytochrome c-553</fullName>
    </alternativeName>
    <alternativeName>
        <fullName evidence="12">Cytochrome c553</fullName>
    </alternativeName>
    <alternativeName>
        <fullName evidence="12">Soluble cytochrome f</fullName>
    </alternativeName>
</protein>
<dbReference type="PANTHER" id="PTHR34688">
    <property type="entry name" value="CYTOCHROME C6, CHLOROPLASTIC"/>
    <property type="match status" value="1"/>
</dbReference>
<keyword evidence="9 12" id="KW-0249">Electron transport</keyword>
<keyword evidence="6 12" id="KW-0602">Photosynthesis</keyword>
<dbReference type="GO" id="GO:0005506">
    <property type="term" value="F:iron ion binding"/>
    <property type="evidence" value="ECO:0007669"/>
    <property type="project" value="InterPro"/>
</dbReference>
<feature type="binding site" description="axial binding residue" evidence="12">
    <location>
        <position position="83"/>
    </location>
    <ligand>
        <name>heme c</name>
        <dbReference type="ChEBI" id="CHEBI:61717"/>
    </ligand>
    <ligandPart>
        <name>Fe</name>
        <dbReference type="ChEBI" id="CHEBI:18248"/>
    </ligandPart>
</feature>
<dbReference type="InterPro" id="IPR009056">
    <property type="entry name" value="Cyt_c-like_dom"/>
</dbReference>
<dbReference type="GO" id="GO:0015979">
    <property type="term" value="P:photosynthesis"/>
    <property type="evidence" value="ECO:0007669"/>
    <property type="project" value="UniProtKB-UniRule"/>
</dbReference>
<evidence type="ECO:0000313" key="15">
    <source>
        <dbReference type="Proteomes" id="UP000184315"/>
    </source>
</evidence>
<keyword evidence="8 12" id="KW-0479">Metal-binding</keyword>
<dbReference type="PANTHER" id="PTHR34688:SF2">
    <property type="entry name" value="CYTOCHROME C6, CHLOROPLASTIC"/>
    <property type="match status" value="1"/>
</dbReference>
<evidence type="ECO:0000256" key="3">
    <source>
        <dbReference type="ARBA" id="ARBA00009650"/>
    </source>
</evidence>
<comment type="similarity">
    <text evidence="3 12">Belongs to the cytochrome c family. PetJ subfamily.</text>
</comment>
<dbReference type="AlphaFoldDB" id="A0A1J1LJ75"/>
<dbReference type="Gene3D" id="1.10.760.10">
    <property type="entry name" value="Cytochrome c-like domain"/>
    <property type="match status" value="1"/>
</dbReference>
<evidence type="ECO:0000256" key="2">
    <source>
        <dbReference type="ARBA" id="ARBA00004518"/>
    </source>
</evidence>
<evidence type="ECO:0000256" key="8">
    <source>
        <dbReference type="ARBA" id="ARBA00022723"/>
    </source>
</evidence>
<evidence type="ECO:0000259" key="13">
    <source>
        <dbReference type="PROSITE" id="PS51007"/>
    </source>
</evidence>
<dbReference type="PROSITE" id="PS51007">
    <property type="entry name" value="CYTC"/>
    <property type="match status" value="1"/>
</dbReference>
<dbReference type="InterPro" id="IPR036909">
    <property type="entry name" value="Cyt_c-like_dom_sf"/>
</dbReference>
<dbReference type="HAMAP" id="MF_00594">
    <property type="entry name" value="Cytc_PetJ"/>
    <property type="match status" value="1"/>
</dbReference>
<dbReference type="NCBIfam" id="NF045930">
    <property type="entry name" value="Cytc6PetJCyano"/>
    <property type="match status" value="1"/>
</dbReference>
<dbReference type="STRING" id="671072.PL9214490102"/>
<dbReference type="GO" id="GO:0031979">
    <property type="term" value="C:plasma membrane-derived thylakoid lumen"/>
    <property type="evidence" value="ECO:0007669"/>
    <property type="project" value="UniProtKB-SubCell"/>
</dbReference>
<organism evidence="14 15">
    <name type="scientific">Planktothrix tepida PCC 9214</name>
    <dbReference type="NCBI Taxonomy" id="671072"/>
    <lineage>
        <taxon>Bacteria</taxon>
        <taxon>Bacillati</taxon>
        <taxon>Cyanobacteriota</taxon>
        <taxon>Cyanophyceae</taxon>
        <taxon>Oscillatoriophycideae</taxon>
        <taxon>Oscillatoriales</taxon>
        <taxon>Microcoleaceae</taxon>
        <taxon>Planktothrix</taxon>
    </lineage>
</organism>
<evidence type="ECO:0000256" key="9">
    <source>
        <dbReference type="ARBA" id="ARBA00022982"/>
    </source>
</evidence>
<dbReference type="InterPro" id="IPR008168">
    <property type="entry name" value="Cyt_C_IC"/>
</dbReference>
<evidence type="ECO:0000256" key="4">
    <source>
        <dbReference type="ARBA" id="ARBA00016152"/>
    </source>
</evidence>
<dbReference type="EMBL" id="CZDF01000154">
    <property type="protein sequence ID" value="CUR32555.1"/>
    <property type="molecule type" value="Genomic_DNA"/>
</dbReference>
<dbReference type="OrthoDB" id="5570429at2"/>
<dbReference type="GO" id="GO:0009055">
    <property type="term" value="F:electron transfer activity"/>
    <property type="evidence" value="ECO:0007669"/>
    <property type="project" value="UniProtKB-UniRule"/>
</dbReference>
<proteinExistence type="inferred from homology"/>
<dbReference type="PRINTS" id="PR00605">
    <property type="entry name" value="CYTCHROMECIC"/>
</dbReference>
<dbReference type="FunFam" id="1.10.760.10:FF:000038">
    <property type="entry name" value="Cytochrome c6"/>
    <property type="match status" value="1"/>
</dbReference>
<comment type="subunit">
    <text evidence="12">Monomer.</text>
</comment>
<sequence precursor="true">MKKKLISALLMIAVAVLIVVPSALAGDVANGGKVFSANCASCHAGGKNLVNAKYTLQKADLEKYGMYSIEAITAQVTNGKNAMPAFKGRLKPEQIADVATYVLSQADQGWPK</sequence>
<evidence type="ECO:0000256" key="6">
    <source>
        <dbReference type="ARBA" id="ARBA00022531"/>
    </source>
</evidence>
<comment type="subcellular location">
    <subcellularLocation>
        <location evidence="2 12">Cellular thylakoid lumen</location>
    </subcellularLocation>
</comment>
<dbReference type="SUPFAM" id="SSF46626">
    <property type="entry name" value="Cytochrome c"/>
    <property type="match status" value="1"/>
</dbReference>
<feature type="chain" id="PRO_5013417174" description="Cytochrome c6" evidence="12">
    <location>
        <begin position="26"/>
        <end position="112"/>
    </location>
</feature>
<evidence type="ECO:0000313" key="14">
    <source>
        <dbReference type="EMBL" id="CUR32555.1"/>
    </source>
</evidence>
<dbReference type="Pfam" id="PF13442">
    <property type="entry name" value="Cytochrome_CBB3"/>
    <property type="match status" value="1"/>
</dbReference>
<keyword evidence="11 12" id="KW-0793">Thylakoid</keyword>
<evidence type="ECO:0000256" key="11">
    <source>
        <dbReference type="ARBA" id="ARBA00023078"/>
    </source>
</evidence>
<evidence type="ECO:0000256" key="12">
    <source>
        <dbReference type="HAMAP-Rule" id="MF_00594"/>
    </source>
</evidence>
<keyword evidence="10 12" id="KW-0408">Iron</keyword>